<gene>
    <name evidence="1" type="ORF">BK138_02385</name>
</gene>
<evidence type="ECO:0000313" key="2">
    <source>
        <dbReference type="Proteomes" id="UP000187172"/>
    </source>
</evidence>
<proteinExistence type="predicted"/>
<dbReference type="AlphaFoldDB" id="A0A1R1F075"/>
<accession>A0A1R1F075</accession>
<dbReference type="Proteomes" id="UP000187172">
    <property type="component" value="Unassembled WGS sequence"/>
</dbReference>
<comment type="caution">
    <text evidence="1">The sequence shown here is derived from an EMBL/GenBank/DDBJ whole genome shotgun (WGS) entry which is preliminary data.</text>
</comment>
<protein>
    <submittedName>
        <fullName evidence="1">Uncharacterized protein</fullName>
    </submittedName>
</protein>
<sequence length="125" mass="14340">MNNSIRLFKVSGIVHKDQLVVCVKEWKLLKETGRYYEIKSEDASVKRVYKEKLGVIHDDTKAYANGLISSHTFCAHEDIETMKSLIITELDSKISSYLQDLLLNRKALESADENSISLHITELKR</sequence>
<reference evidence="1 2" key="1">
    <citation type="submission" date="2016-11" db="EMBL/GenBank/DDBJ databases">
        <title>Paenibacillus species isolates.</title>
        <authorList>
            <person name="Beno S.M."/>
        </authorList>
    </citation>
    <scope>NUCLEOTIDE SEQUENCE [LARGE SCALE GENOMIC DNA]</scope>
    <source>
        <strain evidence="1 2">FSL R5-0378</strain>
    </source>
</reference>
<organism evidence="1 2">
    <name type="scientific">Paenibacillus rhizosphaerae</name>
    <dbReference type="NCBI Taxonomy" id="297318"/>
    <lineage>
        <taxon>Bacteria</taxon>
        <taxon>Bacillati</taxon>
        <taxon>Bacillota</taxon>
        <taxon>Bacilli</taxon>
        <taxon>Bacillales</taxon>
        <taxon>Paenibacillaceae</taxon>
        <taxon>Paenibacillus</taxon>
    </lineage>
</organism>
<dbReference type="EMBL" id="MRTP01000001">
    <property type="protein sequence ID" value="OMF57475.1"/>
    <property type="molecule type" value="Genomic_DNA"/>
</dbReference>
<dbReference type="RefSeq" id="WP_076165322.1">
    <property type="nucleotide sequence ID" value="NZ_MRTP01000001.1"/>
</dbReference>
<keyword evidence="2" id="KW-1185">Reference proteome</keyword>
<name>A0A1R1F075_9BACL</name>
<evidence type="ECO:0000313" key="1">
    <source>
        <dbReference type="EMBL" id="OMF57475.1"/>
    </source>
</evidence>